<reference evidence="2 3" key="1">
    <citation type="journal article" date="2024" name="Proc. Natl. Acad. Sci. U.S.A.">
        <title>The genetic regulatory architecture and epigenomic basis for age-related changes in rattlesnake venom.</title>
        <authorList>
            <person name="Hogan M.P."/>
            <person name="Holding M.L."/>
            <person name="Nystrom G.S."/>
            <person name="Colston T.J."/>
            <person name="Bartlett D.A."/>
            <person name="Mason A.J."/>
            <person name="Ellsworth S.A."/>
            <person name="Rautsaw R.M."/>
            <person name="Lawrence K.C."/>
            <person name="Strickland J.L."/>
            <person name="He B."/>
            <person name="Fraser P."/>
            <person name="Margres M.J."/>
            <person name="Gilbert D.M."/>
            <person name="Gibbs H.L."/>
            <person name="Parkinson C.L."/>
            <person name="Rokyta D.R."/>
        </authorList>
    </citation>
    <scope>NUCLEOTIDE SEQUENCE [LARGE SCALE GENOMIC DNA]</scope>
    <source>
        <strain evidence="2">DRR0105</strain>
    </source>
</reference>
<dbReference type="Pfam" id="PF03732">
    <property type="entry name" value="Retrotrans_gag"/>
    <property type="match status" value="1"/>
</dbReference>
<dbReference type="AlphaFoldDB" id="A0AAW1C4S7"/>
<feature type="domain" description="Retrotransposon gag" evidence="1">
    <location>
        <begin position="6"/>
        <end position="80"/>
    </location>
</feature>
<evidence type="ECO:0000259" key="1">
    <source>
        <dbReference type="Pfam" id="PF03732"/>
    </source>
</evidence>
<dbReference type="InterPro" id="IPR005162">
    <property type="entry name" value="Retrotrans_gag_dom"/>
</dbReference>
<organism evidence="2 3">
    <name type="scientific">Crotalus adamanteus</name>
    <name type="common">Eastern diamondback rattlesnake</name>
    <dbReference type="NCBI Taxonomy" id="8729"/>
    <lineage>
        <taxon>Eukaryota</taxon>
        <taxon>Metazoa</taxon>
        <taxon>Chordata</taxon>
        <taxon>Craniata</taxon>
        <taxon>Vertebrata</taxon>
        <taxon>Euteleostomi</taxon>
        <taxon>Lepidosauria</taxon>
        <taxon>Squamata</taxon>
        <taxon>Bifurcata</taxon>
        <taxon>Unidentata</taxon>
        <taxon>Episquamata</taxon>
        <taxon>Toxicofera</taxon>
        <taxon>Serpentes</taxon>
        <taxon>Colubroidea</taxon>
        <taxon>Viperidae</taxon>
        <taxon>Crotalinae</taxon>
        <taxon>Crotalus</taxon>
    </lineage>
</organism>
<name>A0AAW1C4S7_CROAD</name>
<gene>
    <name evidence="2" type="ORF">NXF25_000544</name>
</gene>
<accession>A0AAW1C4S7</accession>
<comment type="caution">
    <text evidence="2">The sequence shown here is derived from an EMBL/GenBank/DDBJ whole genome shotgun (WGS) entry which is preliminary data.</text>
</comment>
<evidence type="ECO:0000313" key="3">
    <source>
        <dbReference type="Proteomes" id="UP001474421"/>
    </source>
</evidence>
<protein>
    <submittedName>
        <fullName evidence="2">RTL1: Retrotransposon-like 1</fullName>
    </submittedName>
</protein>
<sequence>MVVAVTAVLQDEAAEWVANLHNDHARNLADVGLFLEALRSQFKDVSHVQQAEGELLALKHQGRFVAKYVWEFRWVASRCGPGQNAYWFTSSGQVWTMTCVKHAFTTASQSGYRTGFV</sequence>
<dbReference type="Proteomes" id="UP001474421">
    <property type="component" value="Unassembled WGS sequence"/>
</dbReference>
<keyword evidence="3" id="KW-1185">Reference proteome</keyword>
<dbReference type="EMBL" id="JAOTOJ010000001">
    <property type="protein sequence ID" value="KAK9409369.1"/>
    <property type="molecule type" value="Genomic_DNA"/>
</dbReference>
<proteinExistence type="predicted"/>
<evidence type="ECO:0000313" key="2">
    <source>
        <dbReference type="EMBL" id="KAK9409369.1"/>
    </source>
</evidence>